<evidence type="ECO:0000313" key="2">
    <source>
        <dbReference type="EMBL" id="CBL28205.1"/>
    </source>
</evidence>
<dbReference type="KEGG" id="sbr:SY1_09500"/>
<dbReference type="PANTHER" id="PTHR11614">
    <property type="entry name" value="PHOSPHOLIPASE-RELATED"/>
    <property type="match status" value="1"/>
</dbReference>
<dbReference type="AlphaFoldDB" id="A0AB94IWR5"/>
<protein>
    <submittedName>
        <fullName evidence="2">Lysophospholipase</fullName>
    </submittedName>
</protein>
<organism evidence="2 3">
    <name type="scientific">Fretibacterium fastidiosum</name>
    <dbReference type="NCBI Taxonomy" id="651822"/>
    <lineage>
        <taxon>Bacteria</taxon>
        <taxon>Thermotogati</taxon>
        <taxon>Synergistota</taxon>
        <taxon>Synergistia</taxon>
        <taxon>Synergistales</taxon>
        <taxon>Aminobacteriaceae</taxon>
        <taxon>Fretibacterium</taxon>
    </lineage>
</organism>
<proteinExistence type="predicted"/>
<accession>A0AB94IWR5</accession>
<evidence type="ECO:0000313" key="3">
    <source>
        <dbReference type="Proteomes" id="UP000008957"/>
    </source>
</evidence>
<dbReference type="Pfam" id="PF12146">
    <property type="entry name" value="Hydrolase_4"/>
    <property type="match status" value="1"/>
</dbReference>
<gene>
    <name evidence="2" type="ORF">SY1_09500</name>
</gene>
<dbReference type="Proteomes" id="UP000008957">
    <property type="component" value="Chromosome"/>
</dbReference>
<feature type="domain" description="Serine aminopeptidase S33" evidence="1">
    <location>
        <begin position="26"/>
        <end position="253"/>
    </location>
</feature>
<dbReference type="PRINTS" id="PR00111">
    <property type="entry name" value="ABHYDROLASE"/>
</dbReference>
<keyword evidence="3" id="KW-1185">Reference proteome</keyword>
<dbReference type="Gene3D" id="3.40.50.1820">
    <property type="entry name" value="alpha/beta hydrolase"/>
    <property type="match status" value="1"/>
</dbReference>
<dbReference type="InterPro" id="IPR051044">
    <property type="entry name" value="MAG_DAG_Lipase"/>
</dbReference>
<name>A0AB94IWR5_9BACT</name>
<dbReference type="InterPro" id="IPR000073">
    <property type="entry name" value="AB_hydrolase_1"/>
</dbReference>
<evidence type="ECO:0000259" key="1">
    <source>
        <dbReference type="Pfam" id="PF12146"/>
    </source>
</evidence>
<dbReference type="InterPro" id="IPR029058">
    <property type="entry name" value="AB_hydrolase_fold"/>
</dbReference>
<sequence length="274" mass="29961">MHEALIRSFDGTELYRCTDEAPGAALGSVLLLHGLGGHCRRFDAASAAMATAGWRVTRFDLRGHGRSGGARADVRDYRLLVKDVRLMADAALAERPGPLFTVGYSMGGLLSLLLGVQRPEGISGQVLIGAPTLETGRYRNFRRPQVQRLLMRCSPSVGEDLLTPDEAARHEYERDPWVLHAFVNRLLVEVFVKGMDDLTAALPAHRLPFLALHGSEDRIVPPASAENLRVRSASPDGTLTILEGAWHDLLHGPERDRAMELILGWLKAHAAAEA</sequence>
<dbReference type="EMBL" id="FP929056">
    <property type="protein sequence ID" value="CBL28205.1"/>
    <property type="molecule type" value="Genomic_DNA"/>
</dbReference>
<reference evidence="3" key="1">
    <citation type="submission" date="2010-03" db="EMBL/GenBank/DDBJ databases">
        <title>The genome sequence of Synergistetes sp. SGP1.</title>
        <authorList>
            <consortium name="metaHIT consortium -- http://www.metahit.eu/"/>
            <person name="Pajon A."/>
            <person name="Turner K."/>
            <person name="Parkhill J."/>
            <person name="Wade W."/>
            <person name="Vartoukian S."/>
        </authorList>
    </citation>
    <scope>NUCLEOTIDE SEQUENCE [LARGE SCALE GENOMIC DNA]</scope>
    <source>
        <strain evidence="3">SGP1</strain>
    </source>
</reference>
<dbReference type="InterPro" id="IPR022742">
    <property type="entry name" value="Hydrolase_4"/>
</dbReference>
<reference evidence="2 3" key="2">
    <citation type="submission" date="2010-03" db="EMBL/GenBank/DDBJ databases">
        <authorList>
            <person name="Pajon A."/>
        </authorList>
    </citation>
    <scope>NUCLEOTIDE SEQUENCE [LARGE SCALE GENOMIC DNA]</scope>
    <source>
        <strain evidence="2 3">SGP1</strain>
    </source>
</reference>
<dbReference type="SUPFAM" id="SSF53474">
    <property type="entry name" value="alpha/beta-Hydrolases"/>
    <property type="match status" value="1"/>
</dbReference>
<dbReference type="RefSeq" id="WP_015556352.1">
    <property type="nucleotide sequence ID" value="NC_021038.1"/>
</dbReference>